<reference evidence="3" key="1">
    <citation type="submission" date="2013-07" db="EMBL/GenBank/DDBJ databases">
        <title>The genome of Eucalyptus grandis.</title>
        <authorList>
            <person name="Schmutz J."/>
            <person name="Hayes R."/>
            <person name="Myburg A."/>
            <person name="Tuskan G."/>
            <person name="Grattapaglia D."/>
            <person name="Rokhsar D.S."/>
        </authorList>
    </citation>
    <scope>NUCLEOTIDE SEQUENCE</scope>
    <source>
        <tissue evidence="3">Leaf extractions</tissue>
    </source>
</reference>
<feature type="chain" id="PRO_5001570246" description="Secreted protein" evidence="2">
    <location>
        <begin position="22"/>
        <end position="166"/>
    </location>
</feature>
<keyword evidence="2" id="KW-0732">Signal</keyword>
<protein>
    <recommendedName>
        <fullName evidence="4">Secreted protein</fullName>
    </recommendedName>
</protein>
<organism evidence="3">
    <name type="scientific">Eucalyptus grandis</name>
    <name type="common">Flooded gum</name>
    <dbReference type="NCBI Taxonomy" id="71139"/>
    <lineage>
        <taxon>Eukaryota</taxon>
        <taxon>Viridiplantae</taxon>
        <taxon>Streptophyta</taxon>
        <taxon>Embryophyta</taxon>
        <taxon>Tracheophyta</taxon>
        <taxon>Spermatophyta</taxon>
        <taxon>Magnoliopsida</taxon>
        <taxon>eudicotyledons</taxon>
        <taxon>Gunneridae</taxon>
        <taxon>Pentapetalae</taxon>
        <taxon>rosids</taxon>
        <taxon>malvids</taxon>
        <taxon>Myrtales</taxon>
        <taxon>Myrtaceae</taxon>
        <taxon>Myrtoideae</taxon>
        <taxon>Eucalypteae</taxon>
        <taxon>Eucalyptus</taxon>
    </lineage>
</organism>
<feature type="region of interest" description="Disordered" evidence="1">
    <location>
        <begin position="30"/>
        <end position="64"/>
    </location>
</feature>
<evidence type="ECO:0000256" key="2">
    <source>
        <dbReference type="SAM" id="SignalP"/>
    </source>
</evidence>
<evidence type="ECO:0008006" key="4">
    <source>
        <dbReference type="Google" id="ProtNLM"/>
    </source>
</evidence>
<dbReference type="EMBL" id="KK198753">
    <property type="protein sequence ID" value="KCW89104.1"/>
    <property type="molecule type" value="Genomic_DNA"/>
</dbReference>
<evidence type="ECO:0000256" key="1">
    <source>
        <dbReference type="SAM" id="MobiDB-lite"/>
    </source>
</evidence>
<proteinExistence type="predicted"/>
<feature type="signal peptide" evidence="2">
    <location>
        <begin position="1"/>
        <end position="21"/>
    </location>
</feature>
<accession>A0A059DF62</accession>
<dbReference type="Gramene" id="KCW89104">
    <property type="protein sequence ID" value="KCW89104"/>
    <property type="gene ID" value="EUGRSUZ_A01429"/>
</dbReference>
<evidence type="ECO:0000313" key="3">
    <source>
        <dbReference type="EMBL" id="KCW89104.1"/>
    </source>
</evidence>
<sequence>MRRHHLLLQRMIVLHVSVVPGLLPPATLDPGHTSFDPLGPNGHIHGGRHPGPPRTRPGQASAVRRGRLRRLRDRAHGRHGRQGGVYGGFLPDERRVGQGGGEAEPGRVWLAVRRGGRGRGRGTRVRVGGPDYVGLFPFERILVGPRRVELTHVTLRGRAAPESFHG</sequence>
<dbReference type="InParanoid" id="A0A059DF62"/>
<gene>
    <name evidence="3" type="ORF">EUGRSUZ_A01429</name>
</gene>
<dbReference type="AlphaFoldDB" id="A0A059DF62"/>
<name>A0A059DF62_EUCGR</name>